<dbReference type="Proteomes" id="UP000266841">
    <property type="component" value="Unassembled WGS sequence"/>
</dbReference>
<reference evidence="1 2" key="1">
    <citation type="journal article" date="2012" name="Genome Biol.">
        <title>Genome and low-iron response of an oceanic diatom adapted to chronic iron limitation.</title>
        <authorList>
            <person name="Lommer M."/>
            <person name="Specht M."/>
            <person name="Roy A.S."/>
            <person name="Kraemer L."/>
            <person name="Andreson R."/>
            <person name="Gutowska M.A."/>
            <person name="Wolf J."/>
            <person name="Bergner S.V."/>
            <person name="Schilhabel M.B."/>
            <person name="Klostermeier U.C."/>
            <person name="Beiko R.G."/>
            <person name="Rosenstiel P."/>
            <person name="Hippler M."/>
            <person name="Laroche J."/>
        </authorList>
    </citation>
    <scope>NUCLEOTIDE SEQUENCE [LARGE SCALE GENOMIC DNA]</scope>
    <source>
        <strain evidence="1 2">CCMP1005</strain>
    </source>
</reference>
<keyword evidence="2" id="KW-1185">Reference proteome</keyword>
<dbReference type="AlphaFoldDB" id="K0T9Q0"/>
<evidence type="ECO:0000313" key="2">
    <source>
        <dbReference type="Proteomes" id="UP000266841"/>
    </source>
</evidence>
<evidence type="ECO:0000313" key="1">
    <source>
        <dbReference type="EMBL" id="EJK70136.1"/>
    </source>
</evidence>
<dbReference type="EMBL" id="AGNL01009002">
    <property type="protein sequence ID" value="EJK70136.1"/>
    <property type="molecule type" value="Genomic_DNA"/>
</dbReference>
<comment type="caution">
    <text evidence="1">The sequence shown here is derived from an EMBL/GenBank/DDBJ whole genome shotgun (WGS) entry which is preliminary data.</text>
</comment>
<accession>K0T9Q0</accession>
<gene>
    <name evidence="1" type="ORF">THAOC_08531</name>
</gene>
<organism evidence="1 2">
    <name type="scientific">Thalassiosira oceanica</name>
    <name type="common">Marine diatom</name>
    <dbReference type="NCBI Taxonomy" id="159749"/>
    <lineage>
        <taxon>Eukaryota</taxon>
        <taxon>Sar</taxon>
        <taxon>Stramenopiles</taxon>
        <taxon>Ochrophyta</taxon>
        <taxon>Bacillariophyta</taxon>
        <taxon>Coscinodiscophyceae</taxon>
        <taxon>Thalassiosirophycidae</taxon>
        <taxon>Thalassiosirales</taxon>
        <taxon>Thalassiosiraceae</taxon>
        <taxon>Thalassiosira</taxon>
    </lineage>
</organism>
<feature type="non-terminal residue" evidence="1">
    <location>
        <position position="109"/>
    </location>
</feature>
<protein>
    <submittedName>
        <fullName evidence="1">Uncharacterized protein</fullName>
    </submittedName>
</protein>
<dbReference type="OrthoDB" id="413460at2759"/>
<proteinExistence type="predicted"/>
<sequence length="109" mass="11363">MGDGAEEVQLLDVDSVDSSLYIVSPGPRFSTGTASSYNPPIQVLAAFRDADNTLADAVVGYQNLASAQGNRGKPLLSQSDQYCSPGSDVSCDLLSPIPTPNFQRIASPG</sequence>
<name>K0T9Q0_THAOC</name>